<keyword evidence="6" id="KW-0539">Nucleus</keyword>
<evidence type="ECO:0000313" key="9">
    <source>
        <dbReference type="Proteomes" id="UP000436088"/>
    </source>
</evidence>
<evidence type="ECO:0000313" key="8">
    <source>
        <dbReference type="EMBL" id="KAE8687476.1"/>
    </source>
</evidence>
<dbReference type="Pfam" id="PF20168">
    <property type="entry name" value="PDS5"/>
    <property type="match status" value="1"/>
</dbReference>
<evidence type="ECO:0000256" key="1">
    <source>
        <dbReference type="ARBA" id="ARBA00004123"/>
    </source>
</evidence>
<dbReference type="InterPro" id="IPR016024">
    <property type="entry name" value="ARM-type_fold"/>
</dbReference>
<keyword evidence="3" id="KW-0227">DNA damage</keyword>
<keyword evidence="7" id="KW-0131">Cell cycle</keyword>
<sequence>MASSDKELELLLEAGNSLLEPPSSVDELITLLDQVESFLSRVEQAPSQSMQNAISPSLKALIAEQLFRHPDTDLKLQLVLASHFLNAIRDYHADTVFTSMLTIMTLVLEESEDISMELLSPILARVKKDNEEVLPIARKLAKSVLENCASKLKPYLTQAVESLGIAYEDYSVVASICQVAPNAVVQNDDATDKRVFFCSRHPSKACLVLAH</sequence>
<keyword evidence="5" id="KW-0234">DNA repair</keyword>
<evidence type="ECO:0000256" key="7">
    <source>
        <dbReference type="ARBA" id="ARBA00023306"/>
    </source>
</evidence>
<keyword evidence="2" id="KW-0132">Cell division</keyword>
<name>A0A6A2Z7E6_HIBSY</name>
<organism evidence="8 9">
    <name type="scientific">Hibiscus syriacus</name>
    <name type="common">Rose of Sharon</name>
    <dbReference type="NCBI Taxonomy" id="106335"/>
    <lineage>
        <taxon>Eukaryota</taxon>
        <taxon>Viridiplantae</taxon>
        <taxon>Streptophyta</taxon>
        <taxon>Embryophyta</taxon>
        <taxon>Tracheophyta</taxon>
        <taxon>Spermatophyta</taxon>
        <taxon>Magnoliopsida</taxon>
        <taxon>eudicotyledons</taxon>
        <taxon>Gunneridae</taxon>
        <taxon>Pentapetalae</taxon>
        <taxon>rosids</taxon>
        <taxon>malvids</taxon>
        <taxon>Malvales</taxon>
        <taxon>Malvaceae</taxon>
        <taxon>Malvoideae</taxon>
        <taxon>Hibiscus</taxon>
    </lineage>
</organism>
<dbReference type="GO" id="GO:0006281">
    <property type="term" value="P:DNA repair"/>
    <property type="evidence" value="ECO:0007669"/>
    <property type="project" value="UniProtKB-KW"/>
</dbReference>
<accession>A0A6A2Z7E6</accession>
<evidence type="ECO:0000256" key="6">
    <source>
        <dbReference type="ARBA" id="ARBA00023242"/>
    </source>
</evidence>
<protein>
    <submittedName>
        <fullName evidence="8">Uncharacterized protein</fullName>
    </submittedName>
</protein>
<dbReference type="PANTHER" id="PTHR12663:SF3">
    <property type="entry name" value="SISTER CHROMATID COHESION PROTEIN PDS5 HOMOLOG C"/>
    <property type="match status" value="1"/>
</dbReference>
<keyword evidence="4" id="KW-0498">Mitosis</keyword>
<dbReference type="GO" id="GO:0005634">
    <property type="term" value="C:nucleus"/>
    <property type="evidence" value="ECO:0007669"/>
    <property type="project" value="UniProtKB-SubCell"/>
</dbReference>
<reference evidence="8" key="1">
    <citation type="submission" date="2019-09" db="EMBL/GenBank/DDBJ databases">
        <title>Draft genome information of white flower Hibiscus syriacus.</title>
        <authorList>
            <person name="Kim Y.-M."/>
        </authorList>
    </citation>
    <scope>NUCLEOTIDE SEQUENCE [LARGE SCALE GENOMIC DNA]</scope>
    <source>
        <strain evidence="8">YM2019G1</strain>
    </source>
</reference>
<keyword evidence="9" id="KW-1185">Reference proteome</keyword>
<comment type="caution">
    <text evidence="8">The sequence shown here is derived from an EMBL/GenBank/DDBJ whole genome shotgun (WGS) entry which is preliminary data.</text>
</comment>
<evidence type="ECO:0000256" key="2">
    <source>
        <dbReference type="ARBA" id="ARBA00022618"/>
    </source>
</evidence>
<dbReference type="Proteomes" id="UP000436088">
    <property type="component" value="Unassembled WGS sequence"/>
</dbReference>
<proteinExistence type="predicted"/>
<dbReference type="PANTHER" id="PTHR12663">
    <property type="entry name" value="ANDROGEN INDUCED INHIBITOR OF PROLIFERATION AS3 / PDS5-RELATED"/>
    <property type="match status" value="1"/>
</dbReference>
<gene>
    <name evidence="8" type="ORF">F3Y22_tig00111014pilonHSYRG00028</name>
</gene>
<evidence type="ECO:0000256" key="3">
    <source>
        <dbReference type="ARBA" id="ARBA00022763"/>
    </source>
</evidence>
<dbReference type="AlphaFoldDB" id="A0A6A2Z7E6"/>
<dbReference type="EMBL" id="VEPZ02001203">
    <property type="protein sequence ID" value="KAE8687476.1"/>
    <property type="molecule type" value="Genomic_DNA"/>
</dbReference>
<dbReference type="InterPro" id="IPR039776">
    <property type="entry name" value="Pds5"/>
</dbReference>
<dbReference type="GO" id="GO:0035825">
    <property type="term" value="P:homologous recombination"/>
    <property type="evidence" value="ECO:0007669"/>
    <property type="project" value="UniProtKB-ARBA"/>
</dbReference>
<dbReference type="GO" id="GO:0051301">
    <property type="term" value="P:cell division"/>
    <property type="evidence" value="ECO:0007669"/>
    <property type="project" value="UniProtKB-KW"/>
</dbReference>
<comment type="subcellular location">
    <subcellularLocation>
        <location evidence="1">Nucleus</location>
    </subcellularLocation>
</comment>
<dbReference type="SUPFAM" id="SSF48371">
    <property type="entry name" value="ARM repeat"/>
    <property type="match status" value="1"/>
</dbReference>
<evidence type="ECO:0000256" key="4">
    <source>
        <dbReference type="ARBA" id="ARBA00022776"/>
    </source>
</evidence>
<dbReference type="GO" id="GO:0000785">
    <property type="term" value="C:chromatin"/>
    <property type="evidence" value="ECO:0007669"/>
    <property type="project" value="TreeGrafter"/>
</dbReference>
<dbReference type="GO" id="GO:0007064">
    <property type="term" value="P:mitotic sister chromatid cohesion"/>
    <property type="evidence" value="ECO:0007669"/>
    <property type="project" value="InterPro"/>
</dbReference>
<evidence type="ECO:0000256" key="5">
    <source>
        <dbReference type="ARBA" id="ARBA00023204"/>
    </source>
</evidence>